<proteinExistence type="predicted"/>
<gene>
    <name evidence="1" type="ORF">MPL3365_80038</name>
</gene>
<sequence>MSAAAAEGAARTGCPTWGAGRDVAAVAAVGVAAVGVEVVMAEDPLTRAMLLLPWSVCSRFDSCKQAKISAVTIKLATASRQCLWVSHKRKLASHSDYTLFARPYLPYSVPPASATERPNASPMPIPAPRLFALRMSSTDCDCPLDLRSAADILAAFDHWGSVWVTLSVLSCRSPCSSAALRS</sequence>
<organism evidence="1 2">
    <name type="scientific">Mesorhizobium plurifarium</name>
    <dbReference type="NCBI Taxonomy" id="69974"/>
    <lineage>
        <taxon>Bacteria</taxon>
        <taxon>Pseudomonadati</taxon>
        <taxon>Pseudomonadota</taxon>
        <taxon>Alphaproteobacteria</taxon>
        <taxon>Hyphomicrobiales</taxon>
        <taxon>Phyllobacteriaceae</taxon>
        <taxon>Mesorhizobium</taxon>
    </lineage>
</organism>
<reference evidence="1 2" key="1">
    <citation type="submission" date="2014-08" db="EMBL/GenBank/DDBJ databases">
        <authorList>
            <person name="Moulin Lionel"/>
        </authorList>
    </citation>
    <scope>NUCLEOTIDE SEQUENCE [LARGE SCALE GENOMIC DNA]</scope>
</reference>
<accession>A0A090GD73</accession>
<dbReference type="EMBL" id="CCNE01000066">
    <property type="protein sequence ID" value="CDX62859.1"/>
    <property type="molecule type" value="Genomic_DNA"/>
</dbReference>
<evidence type="ECO:0000313" key="1">
    <source>
        <dbReference type="EMBL" id="CDX62859.1"/>
    </source>
</evidence>
<evidence type="ECO:0000313" key="2">
    <source>
        <dbReference type="Proteomes" id="UP000046122"/>
    </source>
</evidence>
<name>A0A090GD73_MESPL</name>
<protein>
    <submittedName>
        <fullName evidence="1">Uncharacterized protein</fullName>
    </submittedName>
</protein>
<dbReference type="Proteomes" id="UP000046122">
    <property type="component" value="Unassembled WGS sequence"/>
</dbReference>
<dbReference type="AlphaFoldDB" id="A0A090GD73"/>